<dbReference type="RefSeq" id="WP_153480956.1">
    <property type="nucleotide sequence ID" value="NZ_VWNA01000001.1"/>
</dbReference>
<dbReference type="SUPFAM" id="SSF53649">
    <property type="entry name" value="Alkaline phosphatase-like"/>
    <property type="match status" value="1"/>
</dbReference>
<comment type="cofactor">
    <cofactor evidence="2">
        <name>Zn(2+)</name>
        <dbReference type="ChEBI" id="CHEBI:29105"/>
    </cofactor>
    <text evidence="2">Binds 2 Zn(2+) ions.</text>
</comment>
<comment type="caution">
    <text evidence="5">The sequence shown here is derived from an EMBL/GenBank/DDBJ whole genome shotgun (WGS) entry which is preliminary data.</text>
</comment>
<keyword evidence="2" id="KW-0862">Zinc</keyword>
<feature type="binding site" evidence="2">
    <location>
        <position position="256"/>
    </location>
    <ligand>
        <name>Mg(2+)</name>
        <dbReference type="ChEBI" id="CHEBI:18420"/>
    </ligand>
</feature>
<feature type="binding site" evidence="2">
    <location>
        <position position="552"/>
    </location>
    <ligand>
        <name>Zn(2+)</name>
        <dbReference type="ChEBI" id="CHEBI:29105"/>
        <label>2</label>
    </ligand>
</feature>
<feature type="binding site" evidence="2">
    <location>
        <position position="400"/>
    </location>
    <ligand>
        <name>Zn(2+)</name>
        <dbReference type="ChEBI" id="CHEBI:29105"/>
        <label>2</label>
    </ligand>
</feature>
<evidence type="ECO:0000256" key="1">
    <source>
        <dbReference type="PIRSR" id="PIRSR601952-1"/>
    </source>
</evidence>
<keyword evidence="2" id="KW-0460">Magnesium</keyword>
<dbReference type="EMBL" id="VWNA01000001">
    <property type="protein sequence ID" value="MQT13106.1"/>
    <property type="molecule type" value="Genomic_DNA"/>
</dbReference>
<dbReference type="PANTHER" id="PTHR11596:SF72">
    <property type="entry name" value="ALKALINE PHOSPHATASE"/>
    <property type="match status" value="1"/>
</dbReference>
<name>A0A6A7Y2X5_9HYPH</name>
<organism evidence="5 6">
    <name type="scientific">Segnochrobactrum spirostomi</name>
    <dbReference type="NCBI Taxonomy" id="2608987"/>
    <lineage>
        <taxon>Bacteria</taxon>
        <taxon>Pseudomonadati</taxon>
        <taxon>Pseudomonadota</taxon>
        <taxon>Alphaproteobacteria</taxon>
        <taxon>Hyphomicrobiales</taxon>
        <taxon>Segnochrobactraceae</taxon>
        <taxon>Segnochrobactrum</taxon>
    </lineage>
</organism>
<dbReference type="CDD" id="cd16012">
    <property type="entry name" value="ALP"/>
    <property type="match status" value="1"/>
</dbReference>
<comment type="cofactor">
    <cofactor evidence="2">
        <name>Mg(2+)</name>
        <dbReference type="ChEBI" id="CHEBI:18420"/>
    </cofactor>
    <text evidence="2">Binds 1 Mg(2+) ion.</text>
</comment>
<keyword evidence="6" id="KW-1185">Reference proteome</keyword>
<feature type="binding site" evidence="2">
    <location>
        <position position="438"/>
    </location>
    <ligand>
        <name>Zn(2+)</name>
        <dbReference type="ChEBI" id="CHEBI:29105"/>
        <label>2</label>
    </ligand>
</feature>
<sequence>MRQNWLALAAVALIPGVAFAQSGETRYKTADDHQAQIYPIDRATLLSGGKFDFKVEFPTVVKPEEVQILINGQDYKTVFGKEPTFIEKENGADASSIVVKDVAIAKPGTYTIEAKAGGAEETVKWDVFGTPKQPAVKNVIFLLGDGMTVSMRTGARIMSKGNTQGKANGLLNMDTLPAMAFIGTSSTDSIAADSANTMSAYMTGQKSAVNALGVYASRAKGSLDQPHQETIAEVLRRVAPQKSIGVVSNAEIEDATPAAVVSHTRRRADKPEIVGMFYAVKPEVILGGGSAYFLPKSVPGSKRKDDTDYVAQFKDAGYQLVTTKTELEAAPKDGKLLGLFHTGNMDGTLDQKVLHKGTVAKFPDQPDVPDMMQAALDVLSKDPDGFFLMVEGAEIDKNEHPMDWDRALFETITFDKAVGIAKKFAETHPDTLIIVTADHTHGASLIGTIDYDKPGTEMREKVGTYQDAGFPTYVDANGDGYPDSVDVSRRLAVFANNFPDYYETFRPHLEGQNVPAVKNEKGEYVANEAYKDVPGAVLRIGNLPKSEDTAVHAVDDVVLQAQGPGSEKFHGYMENTDVFRVMTESLALGVEPAPTTAQ</sequence>
<evidence type="ECO:0000256" key="3">
    <source>
        <dbReference type="RuleBase" id="RU003946"/>
    </source>
</evidence>
<dbReference type="PRINTS" id="PR00113">
    <property type="entry name" value="ALKPHPHTASE"/>
</dbReference>
<feature type="binding site" evidence="2">
    <location>
        <position position="254"/>
    </location>
    <ligand>
        <name>Mg(2+)</name>
        <dbReference type="ChEBI" id="CHEBI:18420"/>
    </ligand>
</feature>
<feature type="binding site" evidence="2">
    <location>
        <position position="145"/>
    </location>
    <ligand>
        <name>Zn(2+)</name>
        <dbReference type="ChEBI" id="CHEBI:29105"/>
        <label>2</label>
    </ligand>
</feature>
<dbReference type="GO" id="GO:0046872">
    <property type="term" value="F:metal ion binding"/>
    <property type="evidence" value="ECO:0007669"/>
    <property type="project" value="UniProtKB-KW"/>
</dbReference>
<feature type="active site" description="Phosphoserine intermediate" evidence="1">
    <location>
        <position position="194"/>
    </location>
</feature>
<proteinExistence type="inferred from homology"/>
<feature type="binding site" evidence="2">
    <location>
        <position position="439"/>
    </location>
    <ligand>
        <name>Zn(2+)</name>
        <dbReference type="ChEBI" id="CHEBI:29105"/>
        <label>2</label>
    </ligand>
</feature>
<dbReference type="InterPro" id="IPR001952">
    <property type="entry name" value="Alkaline_phosphatase"/>
</dbReference>
<dbReference type="InterPro" id="IPR017850">
    <property type="entry name" value="Alkaline_phosphatase_core_sf"/>
</dbReference>
<dbReference type="Pfam" id="PF00245">
    <property type="entry name" value="Alk_phosphatase"/>
    <property type="match status" value="1"/>
</dbReference>
<dbReference type="GO" id="GO:0004035">
    <property type="term" value="F:alkaline phosphatase activity"/>
    <property type="evidence" value="ECO:0007669"/>
    <property type="project" value="TreeGrafter"/>
</dbReference>
<feature type="binding site" evidence="2">
    <location>
        <position position="391"/>
    </location>
    <ligand>
        <name>Zn(2+)</name>
        <dbReference type="ChEBI" id="CHEBI:29105"/>
        <label>2</label>
    </ligand>
</feature>
<dbReference type="PANTHER" id="PTHR11596">
    <property type="entry name" value="ALKALINE PHOSPHATASE"/>
    <property type="match status" value="1"/>
</dbReference>
<evidence type="ECO:0000313" key="5">
    <source>
        <dbReference type="EMBL" id="MQT13106.1"/>
    </source>
</evidence>
<comment type="similarity">
    <text evidence="3">Belongs to the alkaline phosphatase family.</text>
</comment>
<feature type="chain" id="PRO_5025574208" evidence="4">
    <location>
        <begin position="21"/>
        <end position="598"/>
    </location>
</feature>
<gene>
    <name evidence="5" type="ORF">F0357_10730</name>
</gene>
<reference evidence="5 6" key="1">
    <citation type="submission" date="2019-09" db="EMBL/GenBank/DDBJ databases">
        <title>Segnochrobactrum spirostomi gen. nov., sp. nov., isolated from the ciliate Spirostomum cf. yagiui and description of a novel family, Segnochrobactraceae fam. nov. within the order Rhizobiales of the class Alphaproteobacteria.</title>
        <authorList>
            <person name="Akter S."/>
            <person name="Shazib S.U.A."/>
            <person name="Shin M.K."/>
        </authorList>
    </citation>
    <scope>NUCLEOTIDE SEQUENCE [LARGE SCALE GENOMIC DNA]</scope>
    <source>
        <strain evidence="5 6">Sp-1</strain>
    </source>
</reference>
<evidence type="ECO:0000313" key="6">
    <source>
        <dbReference type="Proteomes" id="UP000332515"/>
    </source>
</evidence>
<evidence type="ECO:0000256" key="2">
    <source>
        <dbReference type="PIRSR" id="PIRSR601952-2"/>
    </source>
</evidence>
<keyword evidence="4" id="KW-0732">Signal</keyword>
<dbReference type="Proteomes" id="UP000332515">
    <property type="component" value="Unassembled WGS sequence"/>
</dbReference>
<feature type="binding site" evidence="2">
    <location>
        <position position="396"/>
    </location>
    <ligand>
        <name>Zn(2+)</name>
        <dbReference type="ChEBI" id="CHEBI:29105"/>
        <label>2</label>
    </ligand>
</feature>
<dbReference type="AlphaFoldDB" id="A0A6A7Y2X5"/>
<feature type="binding site" evidence="2">
    <location>
        <position position="145"/>
    </location>
    <ligand>
        <name>Mg(2+)</name>
        <dbReference type="ChEBI" id="CHEBI:18420"/>
    </ligand>
</feature>
<evidence type="ECO:0000256" key="4">
    <source>
        <dbReference type="SAM" id="SignalP"/>
    </source>
</evidence>
<keyword evidence="2" id="KW-0479">Metal-binding</keyword>
<dbReference type="SMART" id="SM00098">
    <property type="entry name" value="alkPPc"/>
    <property type="match status" value="1"/>
</dbReference>
<accession>A0A6A7Y2X5</accession>
<dbReference type="Gene3D" id="3.40.720.10">
    <property type="entry name" value="Alkaline Phosphatase, subunit A"/>
    <property type="match status" value="1"/>
</dbReference>
<protein>
    <submittedName>
        <fullName evidence="5">Alkaline phosphatase</fullName>
    </submittedName>
</protein>
<feature type="signal peptide" evidence="4">
    <location>
        <begin position="1"/>
        <end position="20"/>
    </location>
</feature>